<name>A0ABS5HAK5_9GAMM</name>
<sequence>MIEIAMKIQLLMIIAVIVSSLLTISQRVHGQEVNQFRWLEPSVEQTFDKLTASDKETESDNSHIQISTNKHLVGNRLQIAFASNTVFATANRFRNTINPRAPPFSSI</sequence>
<evidence type="ECO:0000313" key="2">
    <source>
        <dbReference type="Proteomes" id="UP000679722"/>
    </source>
</evidence>
<reference evidence="1 2" key="1">
    <citation type="submission" date="2021-04" db="EMBL/GenBank/DDBJ databases">
        <authorList>
            <person name="Sun C."/>
        </authorList>
    </citation>
    <scope>NUCLEOTIDE SEQUENCE [LARGE SCALE GENOMIC DNA]</scope>
    <source>
        <strain evidence="1 2">A79</strain>
    </source>
</reference>
<comment type="caution">
    <text evidence="1">The sequence shown here is derived from an EMBL/GenBank/DDBJ whole genome shotgun (WGS) entry which is preliminary data.</text>
</comment>
<gene>
    <name evidence="1" type="ORF">J9B83_05655</name>
</gene>
<reference evidence="2" key="2">
    <citation type="submission" date="2023-07" db="EMBL/GenBank/DDBJ databases">
        <title>Marinomonas vulgaris A79, complete genome.</title>
        <authorList>
            <person name="Ying J.-J."/>
        </authorList>
    </citation>
    <scope>NUCLEOTIDE SEQUENCE [LARGE SCALE GENOMIC DNA]</scope>
    <source>
        <strain evidence="2">A79</strain>
    </source>
</reference>
<proteinExistence type="predicted"/>
<accession>A0ABS5HAK5</accession>
<dbReference type="EMBL" id="JAGSSV010000005">
    <property type="protein sequence ID" value="MBR7888423.1"/>
    <property type="molecule type" value="Genomic_DNA"/>
</dbReference>
<organism evidence="1 2">
    <name type="scientific">Marinomonas vulgaris</name>
    <dbReference type="NCBI Taxonomy" id="2823372"/>
    <lineage>
        <taxon>Bacteria</taxon>
        <taxon>Pseudomonadati</taxon>
        <taxon>Pseudomonadota</taxon>
        <taxon>Gammaproteobacteria</taxon>
        <taxon>Oceanospirillales</taxon>
        <taxon>Oceanospirillaceae</taxon>
        <taxon>Marinomonas</taxon>
    </lineage>
</organism>
<dbReference type="Proteomes" id="UP000679722">
    <property type="component" value="Unassembled WGS sequence"/>
</dbReference>
<keyword evidence="2" id="KW-1185">Reference proteome</keyword>
<evidence type="ECO:0000313" key="1">
    <source>
        <dbReference type="EMBL" id="MBR7888423.1"/>
    </source>
</evidence>
<protein>
    <submittedName>
        <fullName evidence="1">Uncharacterized protein</fullName>
    </submittedName>
</protein>